<keyword evidence="6 9" id="KW-0472">Membrane</keyword>
<dbReference type="Pfam" id="PF02447">
    <property type="entry name" value="GntP_permease"/>
    <property type="match status" value="2"/>
</dbReference>
<feature type="transmembrane region" description="Helical" evidence="9">
    <location>
        <begin position="569"/>
        <end position="586"/>
    </location>
</feature>
<evidence type="ECO:0000313" key="11">
    <source>
        <dbReference type="Proteomes" id="UP000036367"/>
    </source>
</evidence>
<feature type="transmembrane region" description="Helical" evidence="9">
    <location>
        <begin position="129"/>
        <end position="153"/>
    </location>
</feature>
<evidence type="ECO:0000256" key="6">
    <source>
        <dbReference type="ARBA" id="ARBA00023136"/>
    </source>
</evidence>
<dbReference type="EMBL" id="LECT01000030">
    <property type="protein sequence ID" value="KLU04007.1"/>
    <property type="molecule type" value="Genomic_DNA"/>
</dbReference>
<feature type="transmembrane region" description="Helical" evidence="9">
    <location>
        <begin position="593"/>
        <end position="611"/>
    </location>
</feature>
<protein>
    <submittedName>
        <fullName evidence="10">Sugar and carbohydrate transporter</fullName>
    </submittedName>
</protein>
<feature type="transmembrane region" description="Helical" evidence="9">
    <location>
        <begin position="85"/>
        <end position="117"/>
    </location>
</feature>
<evidence type="ECO:0000256" key="7">
    <source>
        <dbReference type="ARBA" id="ARBA00049663"/>
    </source>
</evidence>
<comment type="similarity">
    <text evidence="7">Belongs to the GntP permease family.</text>
</comment>
<comment type="subcellular location">
    <subcellularLocation>
        <location evidence="1">Cell membrane</location>
        <topology evidence="1">Multi-pass membrane protein</topology>
    </subcellularLocation>
</comment>
<dbReference type="PANTHER" id="PTHR30354:SF22">
    <property type="entry name" value="HIGH-AFFINITY GLUCONATE TRANSPORTER"/>
    <property type="match status" value="1"/>
</dbReference>
<evidence type="ECO:0000256" key="3">
    <source>
        <dbReference type="ARBA" id="ARBA00022475"/>
    </source>
</evidence>
<proteinExistence type="inferred from homology"/>
<accession>A0A0J1BBJ3</accession>
<dbReference type="PATRIC" id="fig|595434.4.peg.3769"/>
<dbReference type="InterPro" id="IPR003474">
    <property type="entry name" value="Glcn_transporter"/>
</dbReference>
<dbReference type="PANTHER" id="PTHR30354">
    <property type="entry name" value="GNT FAMILY GLUCONATE TRANSPORTER"/>
    <property type="match status" value="1"/>
</dbReference>
<dbReference type="GO" id="GO:0005886">
    <property type="term" value="C:plasma membrane"/>
    <property type="evidence" value="ECO:0007669"/>
    <property type="project" value="UniProtKB-SubCell"/>
</dbReference>
<dbReference type="STRING" id="595434.RISK_003976"/>
<feature type="compositionally biased region" description="Polar residues" evidence="8">
    <location>
        <begin position="379"/>
        <end position="388"/>
    </location>
</feature>
<keyword evidence="5 9" id="KW-1133">Transmembrane helix</keyword>
<keyword evidence="4 9" id="KW-0812">Transmembrane</keyword>
<dbReference type="AlphaFoldDB" id="A0A0J1BBJ3"/>
<gene>
    <name evidence="10" type="ORF">RISK_003976</name>
</gene>
<evidence type="ECO:0000256" key="9">
    <source>
        <dbReference type="SAM" id="Phobius"/>
    </source>
</evidence>
<evidence type="ECO:0000313" key="10">
    <source>
        <dbReference type="EMBL" id="KLU04007.1"/>
    </source>
</evidence>
<evidence type="ECO:0000256" key="5">
    <source>
        <dbReference type="ARBA" id="ARBA00022989"/>
    </source>
</evidence>
<evidence type="ECO:0000256" key="8">
    <source>
        <dbReference type="SAM" id="MobiDB-lite"/>
    </source>
</evidence>
<feature type="transmembrane region" description="Helical" evidence="9">
    <location>
        <begin position="631"/>
        <end position="652"/>
    </location>
</feature>
<evidence type="ECO:0000256" key="4">
    <source>
        <dbReference type="ARBA" id="ARBA00022692"/>
    </source>
</evidence>
<dbReference type="Proteomes" id="UP000036367">
    <property type="component" value="Unassembled WGS sequence"/>
</dbReference>
<feature type="transmembrane region" description="Helical" evidence="9">
    <location>
        <begin position="256"/>
        <end position="278"/>
    </location>
</feature>
<evidence type="ECO:0000256" key="1">
    <source>
        <dbReference type="ARBA" id="ARBA00004651"/>
    </source>
</evidence>
<organism evidence="10 11">
    <name type="scientific">Rhodopirellula islandica</name>
    <dbReference type="NCBI Taxonomy" id="595434"/>
    <lineage>
        <taxon>Bacteria</taxon>
        <taxon>Pseudomonadati</taxon>
        <taxon>Planctomycetota</taxon>
        <taxon>Planctomycetia</taxon>
        <taxon>Pirellulales</taxon>
        <taxon>Pirellulaceae</taxon>
        <taxon>Rhodopirellula</taxon>
    </lineage>
</organism>
<reference evidence="10" key="1">
    <citation type="submission" date="2015-05" db="EMBL/GenBank/DDBJ databases">
        <title>Permanent draft genome of Rhodopirellula islandicus K833.</title>
        <authorList>
            <person name="Kizina J."/>
            <person name="Richter M."/>
            <person name="Glockner F.O."/>
            <person name="Harder J."/>
        </authorList>
    </citation>
    <scope>NUCLEOTIDE SEQUENCE [LARGE SCALE GENOMIC DNA]</scope>
    <source>
        <strain evidence="10">K833</strain>
    </source>
</reference>
<feature type="transmembrane region" description="Helical" evidence="9">
    <location>
        <begin position="183"/>
        <end position="206"/>
    </location>
</feature>
<keyword evidence="2" id="KW-0813">Transport</keyword>
<comment type="caution">
    <text evidence="10">The sequence shown here is derived from an EMBL/GenBank/DDBJ whole genome shotgun (WGS) entry which is preliminary data.</text>
</comment>
<feature type="transmembrane region" description="Helical" evidence="9">
    <location>
        <begin position="513"/>
        <end position="535"/>
    </location>
</feature>
<name>A0A0J1BBJ3_RHOIS</name>
<keyword evidence="11" id="KW-1185">Reference proteome</keyword>
<sequence length="660" mass="69716">MNRTTQRPKLGGKLPSLKLWSFKSTLDTNRMMPWDNGSAMKRLAACLGLFSLAIFAGDAFAADAALDAGQQATESISMTPIWMVLAGIVSVLAMIIGLKLNAFLALIISALFVSLLVGFQTDADAGTRMNAVVSAFGSSAGGVGIVIAMAAIIGKCMLDSGSADRIVRTAVGITGEKKASLGLMISGFILAVPVFFDTVFYLLVPLARSLHKRTQSHYLRYLMAIATGGAITHTLVPPTPGPLLVSAILGVDIGMMMAVGAAVAIPSAILGLLFSVIVDKKMPVPMRPLGANEDKHEPLAEAQLPSLWSSMLPVVLPVALIGAGTLATTLADKEDRAAIAAADIESFELLSEKFVNASEMSPAGRLVGSSKLTDEQRQTLKTPPTSPEQESLFLAAMNEALLDPDFYDADAFDDVEIPEVSSKLMAADQLRMKPVDRRRMNRALLDSAYPELLAPHRWDTSMRKTANSLGLWSNPNFALLLAALSAILTFKIVRQLSWREVGVDVEESLMSGGVIILITAAGGAFGAMLSATNIADTIQQFFEGREAAGLAILLLAWSISAVLKVAQGSSTVAMIIGAGMMAAILGEQQPPFHLVYVATAVGSGSLMGSWMNDSGFWVFTKMGGLTEGESLRSWTPLLATLSIGGLVTTIILSQVIPMAG</sequence>
<dbReference type="GO" id="GO:0015128">
    <property type="term" value="F:gluconate transmembrane transporter activity"/>
    <property type="evidence" value="ECO:0007669"/>
    <property type="project" value="InterPro"/>
</dbReference>
<keyword evidence="3" id="KW-1003">Cell membrane</keyword>
<feature type="transmembrane region" description="Helical" evidence="9">
    <location>
        <begin position="218"/>
        <end position="236"/>
    </location>
</feature>
<evidence type="ECO:0000256" key="2">
    <source>
        <dbReference type="ARBA" id="ARBA00022448"/>
    </source>
</evidence>
<feature type="region of interest" description="Disordered" evidence="8">
    <location>
        <begin position="365"/>
        <end position="388"/>
    </location>
</feature>
<feature type="transmembrane region" description="Helical" evidence="9">
    <location>
        <begin position="471"/>
        <end position="493"/>
    </location>
</feature>
<feature type="transmembrane region" description="Helical" evidence="9">
    <location>
        <begin position="547"/>
        <end position="563"/>
    </location>
</feature>